<sequence length="95" mass="10480">MEFNRKVDQSCQEALCKSSPLKPILIRAISERRAALQAIINDLTEGAVSPTKMDVLLSQEAEKVSLQLLKEGNLSKRDALAASEKVIFTLARNLL</sequence>
<dbReference type="AlphaFoldDB" id="A0AAD0W4M1"/>
<organism evidence="1 2">
    <name type="scientific">Pseudoalteromonas piscicida</name>
    <dbReference type="NCBI Taxonomy" id="43662"/>
    <lineage>
        <taxon>Bacteria</taxon>
        <taxon>Pseudomonadati</taxon>
        <taxon>Pseudomonadota</taxon>
        <taxon>Gammaproteobacteria</taxon>
        <taxon>Alteromonadales</taxon>
        <taxon>Pseudoalteromonadaceae</taxon>
        <taxon>Pseudoalteromonas</taxon>
    </lineage>
</organism>
<proteinExistence type="predicted"/>
<accession>A0AAD0W4M1</accession>
<evidence type="ECO:0000313" key="2">
    <source>
        <dbReference type="Proteomes" id="UP000258102"/>
    </source>
</evidence>
<evidence type="ECO:0000313" key="1">
    <source>
        <dbReference type="EMBL" id="AXR02178.1"/>
    </source>
</evidence>
<dbReference type="KEGG" id="ppis:B1L02_08815"/>
<protein>
    <submittedName>
        <fullName evidence="1">Uncharacterized protein</fullName>
    </submittedName>
</protein>
<gene>
    <name evidence="1" type="ORF">D0511_08960</name>
</gene>
<dbReference type="EMBL" id="CP031761">
    <property type="protein sequence ID" value="AXR02178.1"/>
    <property type="molecule type" value="Genomic_DNA"/>
</dbReference>
<dbReference type="RefSeq" id="WP_088530732.1">
    <property type="nucleotide sequence ID" value="NZ_CP021646.1"/>
</dbReference>
<reference evidence="1 2" key="1">
    <citation type="submission" date="2018-08" db="EMBL/GenBank/DDBJ databases">
        <title>Whole Genome Sequences of Two Pseudoalteromonas piscicida Strains, DE1-A and DE2-A, which Exhibit Strong Antibacterial Activity against Vibrio vulnificus.</title>
        <authorList>
            <person name="Richards G.P."/>
            <person name="Needleman D.S."/>
            <person name="Watson M.A."/>
            <person name="Polson S.W."/>
        </authorList>
    </citation>
    <scope>NUCLEOTIDE SEQUENCE [LARGE SCALE GENOMIC DNA]</scope>
    <source>
        <strain evidence="1 2">DE2-A</strain>
    </source>
</reference>
<dbReference type="Proteomes" id="UP000258102">
    <property type="component" value="Chromosome 1"/>
</dbReference>
<name>A0AAD0W4M1_PSEO7</name>